<comment type="caution">
    <text evidence="2">The sequence shown here is derived from an EMBL/GenBank/DDBJ whole genome shotgun (WGS) entry which is preliminary data.</text>
</comment>
<accession>A0A1R3FW13</accession>
<dbReference type="AlphaFoldDB" id="A0A1R3FW13"/>
<feature type="region of interest" description="Disordered" evidence="1">
    <location>
        <begin position="16"/>
        <end position="46"/>
    </location>
</feature>
<evidence type="ECO:0000313" key="3">
    <source>
        <dbReference type="Proteomes" id="UP000187203"/>
    </source>
</evidence>
<gene>
    <name evidence="2" type="ORF">COLO4_38251</name>
</gene>
<feature type="compositionally biased region" description="Acidic residues" evidence="1">
    <location>
        <begin position="77"/>
        <end position="99"/>
    </location>
</feature>
<sequence>MADISKVLNLFKLEVEPPPPTDNVNRQTPLVRRRDPPEPYRHTVNPISSYLIDLTKHEKKNNKLRPKTSENNGLAMEIDEEEYPVEEMEEVEESEGGLE</sequence>
<dbReference type="EMBL" id="AWUE01024702">
    <property type="protein sequence ID" value="OMO50033.1"/>
    <property type="molecule type" value="Genomic_DNA"/>
</dbReference>
<evidence type="ECO:0000313" key="2">
    <source>
        <dbReference type="EMBL" id="OMO50033.1"/>
    </source>
</evidence>
<reference evidence="3" key="1">
    <citation type="submission" date="2013-09" db="EMBL/GenBank/DDBJ databases">
        <title>Corchorus olitorius genome sequencing.</title>
        <authorList>
            <person name="Alam M."/>
            <person name="Haque M.S."/>
            <person name="Islam M.S."/>
            <person name="Emdad E.M."/>
            <person name="Islam M.M."/>
            <person name="Ahmed B."/>
            <person name="Halim A."/>
            <person name="Hossen Q.M.M."/>
            <person name="Hossain M.Z."/>
            <person name="Ahmed R."/>
            <person name="Khan M.M."/>
            <person name="Islam R."/>
            <person name="Rashid M.M."/>
            <person name="Khan S.A."/>
            <person name="Rahman M.S."/>
            <person name="Alam M."/>
            <person name="Yahiya A.S."/>
            <person name="Khan M.S."/>
            <person name="Azam M.S."/>
            <person name="Haque T."/>
            <person name="Lashkar M.Z.H."/>
            <person name="Akhand A.I."/>
            <person name="Morshed G."/>
            <person name="Roy S."/>
            <person name="Uddin K.S."/>
            <person name="Rabeya T."/>
            <person name="Hossain A.S."/>
            <person name="Chowdhury A."/>
            <person name="Snigdha A.R."/>
            <person name="Mortoza M.S."/>
            <person name="Matin S.A."/>
            <person name="Hoque S.M.E."/>
            <person name="Islam M.K."/>
            <person name="Roy D.K."/>
            <person name="Haider R."/>
            <person name="Moosa M.M."/>
            <person name="Elias S.M."/>
            <person name="Hasan A.M."/>
            <person name="Jahan S."/>
            <person name="Shafiuddin M."/>
            <person name="Mahmood N."/>
            <person name="Shommy N.S."/>
        </authorList>
    </citation>
    <scope>NUCLEOTIDE SEQUENCE [LARGE SCALE GENOMIC DNA]</scope>
    <source>
        <strain evidence="3">cv. O-4</strain>
    </source>
</reference>
<organism evidence="2 3">
    <name type="scientific">Corchorus olitorius</name>
    <dbReference type="NCBI Taxonomy" id="93759"/>
    <lineage>
        <taxon>Eukaryota</taxon>
        <taxon>Viridiplantae</taxon>
        <taxon>Streptophyta</taxon>
        <taxon>Embryophyta</taxon>
        <taxon>Tracheophyta</taxon>
        <taxon>Spermatophyta</taxon>
        <taxon>Magnoliopsida</taxon>
        <taxon>eudicotyledons</taxon>
        <taxon>Gunneridae</taxon>
        <taxon>Pentapetalae</taxon>
        <taxon>rosids</taxon>
        <taxon>malvids</taxon>
        <taxon>Malvales</taxon>
        <taxon>Malvaceae</taxon>
        <taxon>Grewioideae</taxon>
        <taxon>Apeibeae</taxon>
        <taxon>Corchorus</taxon>
    </lineage>
</organism>
<evidence type="ECO:0000256" key="1">
    <source>
        <dbReference type="SAM" id="MobiDB-lite"/>
    </source>
</evidence>
<protein>
    <submittedName>
        <fullName evidence="2">Integral membrane protein DGCR2/IDD</fullName>
    </submittedName>
</protein>
<name>A0A1R3FW13_9ROSI</name>
<feature type="compositionally biased region" description="Basic and acidic residues" evidence="1">
    <location>
        <begin position="32"/>
        <end position="41"/>
    </location>
</feature>
<keyword evidence="3" id="KW-1185">Reference proteome</keyword>
<dbReference type="Proteomes" id="UP000187203">
    <property type="component" value="Unassembled WGS sequence"/>
</dbReference>
<feature type="region of interest" description="Disordered" evidence="1">
    <location>
        <begin position="61"/>
        <end position="99"/>
    </location>
</feature>
<proteinExistence type="predicted"/>